<dbReference type="InterPro" id="IPR013785">
    <property type="entry name" value="Aldolase_TIM"/>
</dbReference>
<keyword evidence="5" id="KW-0119">Carbohydrate metabolism</keyword>
<dbReference type="Pfam" id="PF05691">
    <property type="entry name" value="Raffinose_syn"/>
    <property type="match status" value="1"/>
</dbReference>
<dbReference type="AlphaFoldDB" id="A0A9Q0ST68"/>
<dbReference type="EC" id="2.4.1.82" evidence="2"/>
<evidence type="ECO:0000256" key="6">
    <source>
        <dbReference type="ARBA" id="ARBA00049426"/>
    </source>
</evidence>
<dbReference type="InterPro" id="IPR017853">
    <property type="entry name" value="GH"/>
</dbReference>
<dbReference type="GO" id="GO:0047274">
    <property type="term" value="F:galactinol-sucrose galactosyltransferase activity"/>
    <property type="evidence" value="ECO:0007669"/>
    <property type="project" value="UniProtKB-EC"/>
</dbReference>
<dbReference type="InterPro" id="IPR008811">
    <property type="entry name" value="Glycosyl_hydrolases_36"/>
</dbReference>
<evidence type="ECO:0000313" key="7">
    <source>
        <dbReference type="EMBL" id="KAJ6688220.1"/>
    </source>
</evidence>
<comment type="caution">
    <text evidence="7">The sequence shown here is derived from an EMBL/GenBank/DDBJ whole genome shotgun (WGS) entry which is preliminary data.</text>
</comment>
<organism evidence="7 8">
    <name type="scientific">Salix koriyanagi</name>
    <dbReference type="NCBI Taxonomy" id="2511006"/>
    <lineage>
        <taxon>Eukaryota</taxon>
        <taxon>Viridiplantae</taxon>
        <taxon>Streptophyta</taxon>
        <taxon>Embryophyta</taxon>
        <taxon>Tracheophyta</taxon>
        <taxon>Spermatophyta</taxon>
        <taxon>Magnoliopsida</taxon>
        <taxon>eudicotyledons</taxon>
        <taxon>Gunneridae</taxon>
        <taxon>Pentapetalae</taxon>
        <taxon>rosids</taxon>
        <taxon>fabids</taxon>
        <taxon>Malpighiales</taxon>
        <taxon>Salicaceae</taxon>
        <taxon>Saliceae</taxon>
        <taxon>Salix</taxon>
    </lineage>
</organism>
<protein>
    <recommendedName>
        <fullName evidence="2">galactinol--sucrose galactosyltransferase</fullName>
        <ecNumber evidence="2">2.4.1.82</ecNumber>
    </recommendedName>
</protein>
<evidence type="ECO:0000256" key="5">
    <source>
        <dbReference type="ARBA" id="ARBA00023277"/>
    </source>
</evidence>
<reference evidence="7" key="2">
    <citation type="journal article" date="2023" name="Int. J. Mol. Sci.">
        <title>De Novo Assembly and Annotation of 11 Diverse Shrub Willow (Salix) Genomes Reveals Novel Gene Organization in Sex-Linked Regions.</title>
        <authorList>
            <person name="Hyden B."/>
            <person name="Feng K."/>
            <person name="Yates T.B."/>
            <person name="Jawdy S."/>
            <person name="Cereghino C."/>
            <person name="Smart L.B."/>
            <person name="Muchero W."/>
        </authorList>
    </citation>
    <scope>NUCLEOTIDE SEQUENCE</scope>
    <source>
        <tissue evidence="7">Shoot tip</tissue>
    </source>
</reference>
<evidence type="ECO:0000256" key="2">
    <source>
        <dbReference type="ARBA" id="ARBA00012708"/>
    </source>
</evidence>
<keyword evidence="8" id="KW-1185">Reference proteome</keyword>
<dbReference type="Proteomes" id="UP001151752">
    <property type="component" value="Chromosome 15W"/>
</dbReference>
<dbReference type="SUPFAM" id="SSF51445">
    <property type="entry name" value="(Trans)glycosidases"/>
    <property type="match status" value="1"/>
</dbReference>
<dbReference type="Gene3D" id="3.20.20.70">
    <property type="entry name" value="Aldolase class I"/>
    <property type="match status" value="1"/>
</dbReference>
<keyword evidence="3" id="KW-0328">Glycosyltransferase</keyword>
<accession>A0A9Q0ST68</accession>
<keyword evidence="4" id="KW-0808">Transferase</keyword>
<comment type="similarity">
    <text evidence="1">Belongs to the glycosyl hydrolases 36 family.</text>
</comment>
<dbReference type="EMBL" id="JAPFFM010000019">
    <property type="protein sequence ID" value="KAJ6688220.1"/>
    <property type="molecule type" value="Genomic_DNA"/>
</dbReference>
<reference evidence="7" key="1">
    <citation type="submission" date="2022-11" db="EMBL/GenBank/DDBJ databases">
        <authorList>
            <person name="Hyden B.L."/>
            <person name="Feng K."/>
            <person name="Yates T."/>
            <person name="Jawdy S."/>
            <person name="Smart L.B."/>
            <person name="Muchero W."/>
        </authorList>
    </citation>
    <scope>NUCLEOTIDE SEQUENCE</scope>
    <source>
        <tissue evidence="7">Shoot tip</tissue>
    </source>
</reference>
<evidence type="ECO:0000256" key="3">
    <source>
        <dbReference type="ARBA" id="ARBA00022676"/>
    </source>
</evidence>
<dbReference type="PANTHER" id="PTHR31268">
    <property type="match status" value="1"/>
</dbReference>
<evidence type="ECO:0000313" key="8">
    <source>
        <dbReference type="Proteomes" id="UP001151752"/>
    </source>
</evidence>
<evidence type="ECO:0000256" key="4">
    <source>
        <dbReference type="ARBA" id="ARBA00022679"/>
    </source>
</evidence>
<gene>
    <name evidence="7" type="ORF">OIU74_016853</name>
</gene>
<sequence length="778" mass="85821">MAPSSSKNALDVVGQVDGEQPLSITLEGRTFLANGHPILTEVPINITSTPSPFLPSNKTKNLQVGCFVGFDAGEPKSHHVVPIGKLDGIRFMSIFRFKVWWTTHWIGNSGKDVEHETQMMILDKNDLGRPYVLLLPLLEGPFRASLQPGVDDSVDVCVESGSTQVCGSSFRSCLYMHVGDDPYILVKEAMKVTRVHLGTFRLLEEKTPPGIVDKFGWCTWDAFYLNVHPIGVWEGVKGLVEGGCPPGMVLIDDGWQSICHDDDPISEQEGMNRTAAGEQMPCRLVKFEENYKFRDYESPKGPPGKGMTAFIRDLKGEFGTIEHVYIWHAVCGYWGGVRPDAGGSMPASTVIIPKLSPSLKMTMEDLAVDKIVNNGVGLVPPELAYEMYDGLHSHLESAGIDGVKVDVIHLLEMLSEEFGGRVALAEAYHKALTASVRKHFKGNGVIASMEHCNDFMFLGTEAIALGRVGDDFWCTDPSGDPNGTYWLQGCHMVHCAYNSLWMGNFIHPDWDMFQSTHPCAEFHAASRAISGGPIYVSDSVGKHNFKLLKALVLPDGSILRCQYHALPARDCLFEDPLHDGKTMLKIWNLNKYTGVLGIFNCQGGGWCPAARRNKSASQFSRNVTCSASPRDIEWNSGKSPISIEGVNIFAVYMFKEKRVRLLKPSESLEVSLEPFNYDLLTVSPVTVLPRKLIQFAPIGLVNMLNTGGAIQSVMVVDDESLVRIGVKGSGEMRVFASENPVSCKIDGVDVEFCYHDQMVTIQVPWPSSSELSVMEYLF</sequence>
<dbReference type="PANTHER" id="PTHR31268:SF37">
    <property type="entry name" value="GALACTINOL--SUCROSE GALACTOSYLTRANSFERASE"/>
    <property type="match status" value="1"/>
</dbReference>
<evidence type="ECO:0000256" key="1">
    <source>
        <dbReference type="ARBA" id="ARBA00007240"/>
    </source>
</evidence>
<name>A0A9Q0ST68_9ROSI</name>
<proteinExistence type="inferred from homology"/>
<dbReference type="FunFam" id="3.20.20.70:FF:000311">
    <property type="entry name" value="Probable galactinol--sucrose galactosyltransferase 5"/>
    <property type="match status" value="1"/>
</dbReference>
<comment type="catalytic activity">
    <reaction evidence="6">
        <text>alpha-D-galactosyl-(1-&gt;3)-1D-myo-inositol + sucrose = raffinose + myo-inositol</text>
        <dbReference type="Rhea" id="RHEA:20161"/>
        <dbReference type="ChEBI" id="CHEBI:16634"/>
        <dbReference type="ChEBI" id="CHEBI:17268"/>
        <dbReference type="ChEBI" id="CHEBI:17505"/>
        <dbReference type="ChEBI" id="CHEBI:17992"/>
        <dbReference type="EC" id="2.4.1.82"/>
    </reaction>
</comment>